<accession>A0AAN9V1V3</accession>
<sequence>MGSLANELAGHGLEGFNFWPYQRKAITDKWVMLRTKTGGDVIFFIPGVHYALRDYHHVLMDKQCPNVSVTFECNRPTTFEHTRPMDHVLVPLKEVYSTLRTLKRPFRKNENLARAFWSVFPNLHDHKRRYSIHIDSYRCIEEDIRAPGWIERLDTPLFKRVYPIDDVPEDERAMMYYVDAILVKFKQEGCPMIEDWEFVTWNWCEPPAHLKSEPLSSSAGL</sequence>
<organism evidence="1 2">
    <name type="scientific">Diatrype stigma</name>
    <dbReference type="NCBI Taxonomy" id="117547"/>
    <lineage>
        <taxon>Eukaryota</taxon>
        <taxon>Fungi</taxon>
        <taxon>Dikarya</taxon>
        <taxon>Ascomycota</taxon>
        <taxon>Pezizomycotina</taxon>
        <taxon>Sordariomycetes</taxon>
        <taxon>Xylariomycetidae</taxon>
        <taxon>Xylariales</taxon>
        <taxon>Diatrypaceae</taxon>
        <taxon>Diatrype</taxon>
    </lineage>
</organism>
<dbReference type="AlphaFoldDB" id="A0AAN9V1V3"/>
<protein>
    <submittedName>
        <fullName evidence="1">Uncharacterized protein</fullName>
    </submittedName>
</protein>
<keyword evidence="2" id="KW-1185">Reference proteome</keyword>
<evidence type="ECO:0000313" key="1">
    <source>
        <dbReference type="EMBL" id="KAK7757696.1"/>
    </source>
</evidence>
<evidence type="ECO:0000313" key="2">
    <source>
        <dbReference type="Proteomes" id="UP001320420"/>
    </source>
</evidence>
<dbReference type="EMBL" id="JAKJXP020000001">
    <property type="protein sequence ID" value="KAK7757696.1"/>
    <property type="molecule type" value="Genomic_DNA"/>
</dbReference>
<dbReference type="Proteomes" id="UP001320420">
    <property type="component" value="Unassembled WGS sequence"/>
</dbReference>
<gene>
    <name evidence="1" type="ORF">SLS62_000074</name>
</gene>
<name>A0AAN9V1V3_9PEZI</name>
<comment type="caution">
    <text evidence="1">The sequence shown here is derived from an EMBL/GenBank/DDBJ whole genome shotgun (WGS) entry which is preliminary data.</text>
</comment>
<proteinExistence type="predicted"/>
<reference evidence="1 2" key="1">
    <citation type="submission" date="2024-02" db="EMBL/GenBank/DDBJ databases">
        <title>De novo assembly and annotation of 12 fungi associated with fruit tree decline syndrome in Ontario, Canada.</title>
        <authorList>
            <person name="Sulman M."/>
            <person name="Ellouze W."/>
            <person name="Ilyukhin E."/>
        </authorList>
    </citation>
    <scope>NUCLEOTIDE SEQUENCE [LARGE SCALE GENOMIC DNA]</scope>
    <source>
        <strain evidence="1 2">M11/M66-122</strain>
    </source>
</reference>